<dbReference type="OrthoDB" id="2456766at2"/>
<keyword evidence="5" id="KW-1185">Reference proteome</keyword>
<dbReference type="RefSeq" id="WP_144088188.1">
    <property type="nucleotide sequence ID" value="NZ_VMHE01000005.1"/>
</dbReference>
<evidence type="ECO:0000256" key="3">
    <source>
        <dbReference type="SAM" id="Phobius"/>
    </source>
</evidence>
<dbReference type="InterPro" id="IPR012902">
    <property type="entry name" value="N_methyl_site"/>
</dbReference>
<evidence type="ECO:0000313" key="4">
    <source>
        <dbReference type="EMBL" id="TSJ66189.1"/>
    </source>
</evidence>
<dbReference type="EMBL" id="VMHE01000005">
    <property type="protein sequence ID" value="TSJ66189.1"/>
    <property type="molecule type" value="Genomic_DNA"/>
</dbReference>
<sequence length="141" mass="16248">MKKYISFNERGFTLIEILGALTILSIVLLGLFTLFPQSANFQNINEDKLTATNLSNLVLEDMRNLDANELSPGTYEQFNTRDSLEIPSVQNDGQFIKHPDFSLEVELRESDDENILRGIIKILHKDNEEIMRTYYLFEVTS</sequence>
<dbReference type="GO" id="GO:0030420">
    <property type="term" value="P:establishment of competence for transformation"/>
    <property type="evidence" value="ECO:0007669"/>
    <property type="project" value="UniProtKB-KW"/>
</dbReference>
<gene>
    <name evidence="4" type="ORF">FPQ13_04775</name>
</gene>
<proteinExistence type="predicted"/>
<comment type="subcellular location">
    <subcellularLocation>
        <location evidence="1">Cell surface</location>
    </subcellularLocation>
</comment>
<keyword evidence="3" id="KW-1133">Transmembrane helix</keyword>
<organism evidence="4 5">
    <name type="scientific">Allobacillus salarius</name>
    <dbReference type="NCBI Taxonomy" id="1955272"/>
    <lineage>
        <taxon>Bacteria</taxon>
        <taxon>Bacillati</taxon>
        <taxon>Bacillota</taxon>
        <taxon>Bacilli</taxon>
        <taxon>Bacillales</taxon>
        <taxon>Bacillaceae</taxon>
        <taxon>Allobacillus</taxon>
    </lineage>
</organism>
<comment type="caution">
    <text evidence="4">The sequence shown here is derived from an EMBL/GenBank/DDBJ whole genome shotgun (WGS) entry which is preliminary data.</text>
</comment>
<evidence type="ECO:0000256" key="1">
    <source>
        <dbReference type="ARBA" id="ARBA00004241"/>
    </source>
</evidence>
<dbReference type="Pfam" id="PF07963">
    <property type="entry name" value="N_methyl"/>
    <property type="match status" value="1"/>
</dbReference>
<keyword evidence="2" id="KW-0178">Competence</keyword>
<evidence type="ECO:0000256" key="2">
    <source>
        <dbReference type="ARBA" id="ARBA00023287"/>
    </source>
</evidence>
<reference evidence="4 5" key="1">
    <citation type="submission" date="2019-07" db="EMBL/GenBank/DDBJ databases">
        <title>Allobacillus sp. nov. SKP isolated from shrimp paste of Euphausiacea.</title>
        <authorList>
            <person name="Kanchanasin P."/>
            <person name="Tanasupawat S."/>
            <person name="Shi W."/>
            <person name="Wu L."/>
            <person name="Ma J."/>
        </authorList>
    </citation>
    <scope>NUCLEOTIDE SEQUENCE [LARGE SCALE GENOMIC DNA]</scope>
    <source>
        <strain evidence="4 5">SKP4-8</strain>
    </source>
</reference>
<dbReference type="Proteomes" id="UP000316425">
    <property type="component" value="Unassembled WGS sequence"/>
</dbReference>
<dbReference type="PROSITE" id="PS00409">
    <property type="entry name" value="PROKAR_NTER_METHYL"/>
    <property type="match status" value="1"/>
</dbReference>
<dbReference type="AlphaFoldDB" id="A0A556PPA8"/>
<keyword evidence="3" id="KW-0472">Membrane</keyword>
<feature type="transmembrane region" description="Helical" evidence="3">
    <location>
        <begin position="12"/>
        <end position="35"/>
    </location>
</feature>
<name>A0A556PPA8_9BACI</name>
<evidence type="ECO:0000313" key="5">
    <source>
        <dbReference type="Proteomes" id="UP000316425"/>
    </source>
</evidence>
<dbReference type="GO" id="GO:0009986">
    <property type="term" value="C:cell surface"/>
    <property type="evidence" value="ECO:0007669"/>
    <property type="project" value="UniProtKB-SubCell"/>
</dbReference>
<dbReference type="NCBIfam" id="TIGR02532">
    <property type="entry name" value="IV_pilin_GFxxxE"/>
    <property type="match status" value="1"/>
</dbReference>
<accession>A0A556PPA8</accession>
<keyword evidence="3" id="KW-0812">Transmembrane</keyword>
<protein>
    <submittedName>
        <fullName evidence="4">Type II secretion system protein</fullName>
    </submittedName>
</protein>